<keyword evidence="4" id="KW-1003">Cell membrane</keyword>
<dbReference type="InterPro" id="IPR004626">
    <property type="entry name" value="RarD"/>
</dbReference>
<evidence type="ECO:0000259" key="9">
    <source>
        <dbReference type="Pfam" id="PF00892"/>
    </source>
</evidence>
<evidence type="ECO:0000256" key="6">
    <source>
        <dbReference type="ARBA" id="ARBA00022989"/>
    </source>
</evidence>
<feature type="transmembrane region" description="Helical" evidence="8">
    <location>
        <begin position="246"/>
        <end position="264"/>
    </location>
</feature>
<dbReference type="Pfam" id="PF00892">
    <property type="entry name" value="EamA"/>
    <property type="match status" value="1"/>
</dbReference>
<evidence type="ECO:0000313" key="11">
    <source>
        <dbReference type="Proteomes" id="UP000244162"/>
    </source>
</evidence>
<dbReference type="NCBIfam" id="TIGR00688">
    <property type="entry name" value="rarD"/>
    <property type="match status" value="1"/>
</dbReference>
<keyword evidence="3" id="KW-0813">Transport</keyword>
<accession>A0A2T5G118</accession>
<comment type="caution">
    <text evidence="10">The sequence shown here is derived from an EMBL/GenBank/DDBJ whole genome shotgun (WGS) entry which is preliminary data.</text>
</comment>
<dbReference type="Proteomes" id="UP000244162">
    <property type="component" value="Unassembled WGS sequence"/>
</dbReference>
<evidence type="ECO:0000256" key="1">
    <source>
        <dbReference type="ARBA" id="ARBA00004651"/>
    </source>
</evidence>
<evidence type="ECO:0000256" key="7">
    <source>
        <dbReference type="ARBA" id="ARBA00023136"/>
    </source>
</evidence>
<proteinExistence type="inferred from homology"/>
<feature type="transmembrane region" description="Helical" evidence="8">
    <location>
        <begin position="131"/>
        <end position="148"/>
    </location>
</feature>
<protein>
    <submittedName>
        <fullName evidence="10">Protein RarD</fullName>
    </submittedName>
</protein>
<comment type="similarity">
    <text evidence="2">Belongs to the EamA transporter family.</text>
</comment>
<sequence>MNDIVRREARIGALSGIGAYLIWGLLPLFLRLLHGVPALQILAHRVIWSLILLLGIVTLMRRWPAIRAVVADRRTMRLLLLSATLVALNWLIYIWAVLNGHVLEASLGYFINPLMSVALGMALLGERLRPAQGLAVALAAAGVLLLALNGGGALWISLSLAASFAFYGLVRKVAQVDALGGLLIETILLGPLALGWLLWEASQGNGAFGVECGLDLLLMLAGVVTAVPLLMFAAAARRLPLSTVGLLQYIAPTLQFLCAIFVFGEHMSRVHALTFACIWAGLAVFAMDGLRASRPQGKATAAR</sequence>
<dbReference type="AlphaFoldDB" id="A0A2T5G118"/>
<keyword evidence="6 8" id="KW-1133">Transmembrane helix</keyword>
<name>A0A2T5G118_9SPHN</name>
<dbReference type="PANTHER" id="PTHR22911:SF137">
    <property type="entry name" value="SOLUTE CARRIER FAMILY 35 MEMBER G2-RELATED"/>
    <property type="match status" value="1"/>
</dbReference>
<dbReference type="GO" id="GO:0005886">
    <property type="term" value="C:plasma membrane"/>
    <property type="evidence" value="ECO:0007669"/>
    <property type="project" value="UniProtKB-SubCell"/>
</dbReference>
<keyword evidence="11" id="KW-1185">Reference proteome</keyword>
<dbReference type="OrthoDB" id="369870at2"/>
<feature type="transmembrane region" description="Helical" evidence="8">
    <location>
        <begin position="182"/>
        <end position="199"/>
    </location>
</feature>
<feature type="transmembrane region" description="Helical" evidence="8">
    <location>
        <begin position="78"/>
        <end position="95"/>
    </location>
</feature>
<reference evidence="10 11" key="1">
    <citation type="submission" date="2017-09" db="EMBL/GenBank/DDBJ databases">
        <title>Sphingomonas panjinensis sp.nov., isolated from oil-contaminated soil.</title>
        <authorList>
            <person name="Wang L."/>
            <person name="Chen L."/>
        </authorList>
    </citation>
    <scope>NUCLEOTIDE SEQUENCE [LARGE SCALE GENOMIC DNA]</scope>
    <source>
        <strain evidence="10 11">FW-11</strain>
    </source>
</reference>
<feature type="transmembrane region" description="Helical" evidence="8">
    <location>
        <begin position="107"/>
        <end position="124"/>
    </location>
</feature>
<organism evidence="10 11">
    <name type="scientific">Sphingomonas oleivorans</name>
    <dbReference type="NCBI Taxonomy" id="1735121"/>
    <lineage>
        <taxon>Bacteria</taxon>
        <taxon>Pseudomonadati</taxon>
        <taxon>Pseudomonadota</taxon>
        <taxon>Alphaproteobacteria</taxon>
        <taxon>Sphingomonadales</taxon>
        <taxon>Sphingomonadaceae</taxon>
        <taxon>Sphingomonas</taxon>
    </lineage>
</organism>
<evidence type="ECO:0000256" key="2">
    <source>
        <dbReference type="ARBA" id="ARBA00007362"/>
    </source>
</evidence>
<evidence type="ECO:0000313" key="10">
    <source>
        <dbReference type="EMBL" id="PTQ12811.1"/>
    </source>
</evidence>
<gene>
    <name evidence="10" type="primary">rarD</name>
    <name evidence="10" type="ORF">CLG96_01295</name>
</gene>
<evidence type="ECO:0000256" key="3">
    <source>
        <dbReference type="ARBA" id="ARBA00022448"/>
    </source>
</evidence>
<dbReference type="PANTHER" id="PTHR22911">
    <property type="entry name" value="ACYL-MALONYL CONDENSING ENZYME-RELATED"/>
    <property type="match status" value="1"/>
</dbReference>
<feature type="transmembrane region" description="Helical" evidence="8">
    <location>
        <begin position="214"/>
        <end position="234"/>
    </location>
</feature>
<keyword evidence="5 8" id="KW-0812">Transmembrane</keyword>
<comment type="subcellular location">
    <subcellularLocation>
        <location evidence="1">Cell membrane</location>
        <topology evidence="1">Multi-pass membrane protein</topology>
    </subcellularLocation>
</comment>
<feature type="transmembrane region" description="Helical" evidence="8">
    <location>
        <begin position="38"/>
        <end position="57"/>
    </location>
</feature>
<dbReference type="InterPro" id="IPR037185">
    <property type="entry name" value="EmrE-like"/>
</dbReference>
<evidence type="ECO:0000256" key="8">
    <source>
        <dbReference type="SAM" id="Phobius"/>
    </source>
</evidence>
<feature type="domain" description="EamA" evidence="9">
    <location>
        <begin position="11"/>
        <end position="147"/>
    </location>
</feature>
<feature type="transmembrane region" description="Helical" evidence="8">
    <location>
        <begin position="270"/>
        <end position="290"/>
    </location>
</feature>
<keyword evidence="7 8" id="KW-0472">Membrane</keyword>
<evidence type="ECO:0000256" key="4">
    <source>
        <dbReference type="ARBA" id="ARBA00022475"/>
    </source>
</evidence>
<dbReference type="InterPro" id="IPR000620">
    <property type="entry name" value="EamA_dom"/>
</dbReference>
<dbReference type="SUPFAM" id="SSF103481">
    <property type="entry name" value="Multidrug resistance efflux transporter EmrE"/>
    <property type="match status" value="2"/>
</dbReference>
<evidence type="ECO:0000256" key="5">
    <source>
        <dbReference type="ARBA" id="ARBA00022692"/>
    </source>
</evidence>
<dbReference type="RefSeq" id="WP_107966048.1">
    <property type="nucleotide sequence ID" value="NZ_NWBU01000004.1"/>
</dbReference>
<dbReference type="EMBL" id="NWBU01000004">
    <property type="protein sequence ID" value="PTQ12811.1"/>
    <property type="molecule type" value="Genomic_DNA"/>
</dbReference>
<feature type="transmembrane region" description="Helical" evidence="8">
    <location>
        <begin position="12"/>
        <end position="32"/>
    </location>
</feature>